<gene>
    <name evidence="5" type="ORF">COX26_01455</name>
</gene>
<evidence type="ECO:0000259" key="4">
    <source>
        <dbReference type="Pfam" id="PF11967"/>
    </source>
</evidence>
<proteinExistence type="predicted"/>
<comment type="caution">
    <text evidence="5">The sequence shown here is derived from an EMBL/GenBank/DDBJ whole genome shotgun (WGS) entry which is preliminary data.</text>
</comment>
<evidence type="ECO:0000313" key="5">
    <source>
        <dbReference type="EMBL" id="PIP29934.1"/>
    </source>
</evidence>
<keyword evidence="3" id="KW-0234">DNA repair</keyword>
<reference evidence="5 6" key="1">
    <citation type="submission" date="2017-09" db="EMBL/GenBank/DDBJ databases">
        <title>Depth-based differentiation of microbial function through sediment-hosted aquifers and enrichment of novel symbionts in the deep terrestrial subsurface.</title>
        <authorList>
            <person name="Probst A.J."/>
            <person name="Ladd B."/>
            <person name="Jarett J.K."/>
            <person name="Geller-Mcgrath D.E."/>
            <person name="Sieber C.M."/>
            <person name="Emerson J.B."/>
            <person name="Anantharaman K."/>
            <person name="Thomas B.C."/>
            <person name="Malmstrom R."/>
            <person name="Stieglmeier M."/>
            <person name="Klingl A."/>
            <person name="Woyke T."/>
            <person name="Ryan C.M."/>
            <person name="Banfield J.F."/>
        </authorList>
    </citation>
    <scope>NUCLEOTIDE SEQUENCE [LARGE SCALE GENOMIC DNA]</scope>
    <source>
        <strain evidence="5">CG23_combo_of_CG06-09_8_20_14_all_54_14</strain>
    </source>
</reference>
<dbReference type="PANTHER" id="PTHR33991">
    <property type="entry name" value="DNA REPAIR PROTEIN RECO"/>
    <property type="match status" value="1"/>
</dbReference>
<keyword evidence="1" id="KW-0227">DNA damage</keyword>
<dbReference type="SUPFAM" id="SSF50249">
    <property type="entry name" value="Nucleic acid-binding proteins"/>
    <property type="match status" value="1"/>
</dbReference>
<accession>A0A2G9Z9W8</accession>
<dbReference type="EMBL" id="PCRZ01000025">
    <property type="protein sequence ID" value="PIP29934.1"/>
    <property type="molecule type" value="Genomic_DNA"/>
</dbReference>
<dbReference type="GO" id="GO:0006310">
    <property type="term" value="P:DNA recombination"/>
    <property type="evidence" value="ECO:0007669"/>
    <property type="project" value="UniProtKB-KW"/>
</dbReference>
<sequence length="177" mass="19837">MREYIVHALVLGVRDSWERDRLACLFTKELGVLEARVVGGRRVLSKFAPHLNVGNLAVVRLVKKNAYTVTDAVSGERFTKLRRNPKEFSRALALLALLSYLLPREAPDLRLWHSAVRSFVAARVDVGTILKLLGYDPLHAACEVCGRKHPACFVLSTQSFLCGSCRGKFKDVEVIYI</sequence>
<dbReference type="Proteomes" id="UP000228812">
    <property type="component" value="Unassembled WGS sequence"/>
</dbReference>
<keyword evidence="2" id="KW-0233">DNA recombination</keyword>
<dbReference type="AlphaFoldDB" id="A0A2G9Z9W8"/>
<dbReference type="Pfam" id="PF11967">
    <property type="entry name" value="RecO_N"/>
    <property type="match status" value="1"/>
</dbReference>
<dbReference type="InterPro" id="IPR037278">
    <property type="entry name" value="ARFGAP/RecO"/>
</dbReference>
<feature type="domain" description="DNA replication/recombination mediator RecO N-terminal" evidence="4">
    <location>
        <begin position="1"/>
        <end position="68"/>
    </location>
</feature>
<dbReference type="InterPro" id="IPR012340">
    <property type="entry name" value="NA-bd_OB-fold"/>
</dbReference>
<dbReference type="Gene3D" id="2.40.50.140">
    <property type="entry name" value="Nucleic acid-binding proteins"/>
    <property type="match status" value="1"/>
</dbReference>
<protein>
    <recommendedName>
        <fullName evidence="4">DNA replication/recombination mediator RecO N-terminal domain-containing protein</fullName>
    </recommendedName>
</protein>
<evidence type="ECO:0000256" key="2">
    <source>
        <dbReference type="ARBA" id="ARBA00023172"/>
    </source>
</evidence>
<evidence type="ECO:0000313" key="6">
    <source>
        <dbReference type="Proteomes" id="UP000228812"/>
    </source>
</evidence>
<dbReference type="InterPro" id="IPR022572">
    <property type="entry name" value="DNA_rep/recomb_RecO_N"/>
</dbReference>
<evidence type="ECO:0000256" key="3">
    <source>
        <dbReference type="ARBA" id="ARBA00023204"/>
    </source>
</evidence>
<dbReference type="GO" id="GO:0043590">
    <property type="term" value="C:bacterial nucleoid"/>
    <property type="evidence" value="ECO:0007669"/>
    <property type="project" value="TreeGrafter"/>
</dbReference>
<dbReference type="InterPro" id="IPR003717">
    <property type="entry name" value="RecO"/>
</dbReference>
<dbReference type="GO" id="GO:0006302">
    <property type="term" value="P:double-strand break repair"/>
    <property type="evidence" value="ECO:0007669"/>
    <property type="project" value="TreeGrafter"/>
</dbReference>
<dbReference type="SUPFAM" id="SSF57863">
    <property type="entry name" value="ArfGap/RecO-like zinc finger"/>
    <property type="match status" value="1"/>
</dbReference>
<name>A0A2G9Z9W8_9BACT</name>
<evidence type="ECO:0000256" key="1">
    <source>
        <dbReference type="ARBA" id="ARBA00022763"/>
    </source>
</evidence>
<organism evidence="5 6">
    <name type="scientific">Candidatus Jorgensenbacteria bacterium CG23_combo_of_CG06-09_8_20_14_all_54_14</name>
    <dbReference type="NCBI Taxonomy" id="1974595"/>
    <lineage>
        <taxon>Bacteria</taxon>
        <taxon>Candidatus Joergenseniibacteriota</taxon>
    </lineage>
</organism>
<dbReference type="PANTHER" id="PTHR33991:SF1">
    <property type="entry name" value="DNA REPAIR PROTEIN RECO"/>
    <property type="match status" value="1"/>
</dbReference>